<sequence>MALPIVSVPMKKKKKPSLVLTLSSAGLLIGAGSAAYWLLTQGQPSFRDLPVGANIIPQDALFTVSLTTDPRQWQKLREFGTKETQAELDKNLVQLRDRFLTNNGYDFQKDIAPWVGDEITIAILAPQAANQPVPKPIATDGDAASSQQSMVMVLPVKSQEIAKNILAQPKTLKQGKWVDRTYQGIAIKQNEGQSGENFSAALLEGRFLVITDNPQATERAIDAYKSKTSLARIGGFAENFPKITNYQPFAQFYVNVPTAAKIAAASPNRHLPAQVLAQLQNNQGLAGTVTLESEGIRLKGVSWLNPNSQRLLAVENKAGKMQSRVPAETLMMLSGGNLQRLWGDYVLTSQGNPLSPISPEQLRGGVKSLTNLDLDQDLLSWMKGEFAVSIIPTTQKEGSSEDFRAGLVVMVQASNRESAEASLQKLDDVMKNQYQFQIQPGKVAGQPIINWIAPYGTLTATHGWLDENVAFLVVGAPISGKILPKPSNPLANTLPFQQTVPKEPNPTNGQFFLDVERTAKNFPLPTLTPNQQPLLAATRSIGVTSAVSDNRSNRYDIFFTLKKAGKPAALPSPVSSSLPTTTPSVTKSP</sequence>
<proteinExistence type="predicted"/>
<dbReference type="EMBL" id="VJXY01000029">
    <property type="protein sequence ID" value="MBD6618627.1"/>
    <property type="molecule type" value="Genomic_DNA"/>
</dbReference>
<dbReference type="RefSeq" id="WP_191759831.1">
    <property type="nucleotide sequence ID" value="NZ_VJXY01000029.1"/>
</dbReference>
<gene>
    <name evidence="2" type="ORF">FNW02_23060</name>
</gene>
<name>A0AA40VSY3_9NOST</name>
<dbReference type="InterPro" id="IPR021787">
    <property type="entry name" value="DUF3352"/>
</dbReference>
<reference evidence="2" key="1">
    <citation type="submission" date="2019-07" db="EMBL/GenBank/DDBJ databases">
        <title>Toxilogical consequences of a new and cryptic species of cyanobacteria (Komarekiella delphini-convector) recovered from the epidermis of a bottlenose dolphin and 1500 ft. in the air.</title>
        <authorList>
            <person name="Brown A.O."/>
            <person name="Dvorak P."/>
            <person name="Villanueva C.D."/>
            <person name="Foss A.J."/>
            <person name="Garvey A.D."/>
            <person name="Gibson Q.A."/>
            <person name="Johansen J.R."/>
            <person name="Casamatta D.A."/>
        </authorList>
    </citation>
    <scope>NUCLEOTIDE SEQUENCE</scope>
    <source>
        <strain evidence="2">SJRDD-AB1</strain>
    </source>
</reference>
<accession>A0AA40VSY3</accession>
<dbReference type="Pfam" id="PF11832">
    <property type="entry name" value="DUF3352"/>
    <property type="match status" value="1"/>
</dbReference>
<evidence type="ECO:0000313" key="2">
    <source>
        <dbReference type="EMBL" id="MBD6618627.1"/>
    </source>
</evidence>
<protein>
    <submittedName>
        <fullName evidence="2">DUF3352 domain-containing protein</fullName>
    </submittedName>
</protein>
<dbReference type="Proteomes" id="UP001165986">
    <property type="component" value="Unassembled WGS sequence"/>
</dbReference>
<dbReference type="AlphaFoldDB" id="A0AA40VSY3"/>
<feature type="region of interest" description="Disordered" evidence="1">
    <location>
        <begin position="566"/>
        <end position="589"/>
    </location>
</feature>
<organism evidence="2 3">
    <name type="scientific">Komarekiella delphini-convector SJRDD-AB1</name>
    <dbReference type="NCBI Taxonomy" id="2593771"/>
    <lineage>
        <taxon>Bacteria</taxon>
        <taxon>Bacillati</taxon>
        <taxon>Cyanobacteriota</taxon>
        <taxon>Cyanophyceae</taxon>
        <taxon>Nostocales</taxon>
        <taxon>Nostocaceae</taxon>
        <taxon>Komarekiella</taxon>
        <taxon>Komarekiella delphini-convector</taxon>
    </lineage>
</organism>
<evidence type="ECO:0000256" key="1">
    <source>
        <dbReference type="SAM" id="MobiDB-lite"/>
    </source>
</evidence>
<keyword evidence="3" id="KW-1185">Reference proteome</keyword>
<comment type="caution">
    <text evidence="2">The sequence shown here is derived from an EMBL/GenBank/DDBJ whole genome shotgun (WGS) entry which is preliminary data.</text>
</comment>
<evidence type="ECO:0000313" key="3">
    <source>
        <dbReference type="Proteomes" id="UP001165986"/>
    </source>
</evidence>